<feature type="region of interest" description="Disordered" evidence="11">
    <location>
        <begin position="120"/>
        <end position="162"/>
    </location>
</feature>
<dbReference type="Proteomes" id="UP000231466">
    <property type="component" value="Unassembled WGS sequence"/>
</dbReference>
<evidence type="ECO:0000256" key="3">
    <source>
        <dbReference type="ARBA" id="ARBA00022884"/>
    </source>
</evidence>
<keyword evidence="4 7" id="KW-0689">Ribosomal protein</keyword>
<keyword evidence="5 7" id="KW-0687">Ribonucleoprotein</keyword>
<dbReference type="CDD" id="cd00336">
    <property type="entry name" value="Ribosomal_L22"/>
    <property type="match status" value="1"/>
</dbReference>
<reference evidence="13" key="1">
    <citation type="submission" date="2017-09" db="EMBL/GenBank/DDBJ databases">
        <title>Depth-based differentiation of microbial function through sediment-hosted aquifers and enrichment of novel symbionts in the deep terrestrial subsurface.</title>
        <authorList>
            <person name="Probst A.J."/>
            <person name="Ladd B."/>
            <person name="Jarett J.K."/>
            <person name="Geller-Mcgrath D.E."/>
            <person name="Sieber C.M.K."/>
            <person name="Emerson J.B."/>
            <person name="Anantharaman K."/>
            <person name="Thomas B.C."/>
            <person name="Malmstrom R."/>
            <person name="Stieglmeier M."/>
            <person name="Klingl A."/>
            <person name="Woyke T."/>
            <person name="Ryan C.M."/>
            <person name="Banfield J.F."/>
        </authorList>
    </citation>
    <scope>NUCLEOTIDE SEQUENCE [LARGE SCALE GENOMIC DNA]</scope>
</reference>
<evidence type="ECO:0000256" key="6">
    <source>
        <dbReference type="ARBA" id="ARBA00035207"/>
    </source>
</evidence>
<dbReference type="InterPro" id="IPR005727">
    <property type="entry name" value="Ribosomal_uL22_bac/chlpt-type"/>
</dbReference>
<comment type="function">
    <text evidence="7 10">This protein binds specifically to 23S rRNA; its binding is stimulated by other ribosomal proteins, e.g., L4, L17, and L20. It is important during the early stages of 50S assembly. It makes multiple contacts with different domains of the 23S rRNA in the assembled 50S subunit and ribosome.</text>
</comment>
<evidence type="ECO:0000313" key="13">
    <source>
        <dbReference type="Proteomes" id="UP000231466"/>
    </source>
</evidence>
<evidence type="ECO:0000256" key="4">
    <source>
        <dbReference type="ARBA" id="ARBA00022980"/>
    </source>
</evidence>
<dbReference type="GO" id="GO:0006412">
    <property type="term" value="P:translation"/>
    <property type="evidence" value="ECO:0007669"/>
    <property type="project" value="UniProtKB-UniRule"/>
</dbReference>
<dbReference type="Gene3D" id="3.90.470.10">
    <property type="entry name" value="Ribosomal protein L22/L17"/>
    <property type="match status" value="1"/>
</dbReference>
<dbReference type="PANTHER" id="PTHR13501">
    <property type="entry name" value="CHLOROPLAST 50S RIBOSOMAL PROTEIN L22-RELATED"/>
    <property type="match status" value="1"/>
</dbReference>
<dbReference type="GO" id="GO:0015934">
    <property type="term" value="C:large ribosomal subunit"/>
    <property type="evidence" value="ECO:0007669"/>
    <property type="project" value="InterPro"/>
</dbReference>
<organism evidence="12 13">
    <name type="scientific">Candidatus Colwellbacteria bacterium CG10_big_fil_rev_8_21_14_0_10_42_22</name>
    <dbReference type="NCBI Taxonomy" id="1974540"/>
    <lineage>
        <taxon>Bacteria</taxon>
        <taxon>Candidatus Colwelliibacteriota</taxon>
    </lineage>
</organism>
<evidence type="ECO:0000256" key="5">
    <source>
        <dbReference type="ARBA" id="ARBA00023274"/>
    </source>
</evidence>
<evidence type="ECO:0000256" key="10">
    <source>
        <dbReference type="RuleBase" id="RU004008"/>
    </source>
</evidence>
<evidence type="ECO:0000256" key="8">
    <source>
        <dbReference type="RuleBase" id="RU004005"/>
    </source>
</evidence>
<dbReference type="InterPro" id="IPR036394">
    <property type="entry name" value="Ribosomal_uL22_sf"/>
</dbReference>
<accession>A0A2H0VHF7</accession>
<dbReference type="InterPro" id="IPR001063">
    <property type="entry name" value="Ribosomal_uL22"/>
</dbReference>
<evidence type="ECO:0000313" key="12">
    <source>
        <dbReference type="EMBL" id="PIR97779.1"/>
    </source>
</evidence>
<name>A0A2H0VHF7_9BACT</name>
<protein>
    <recommendedName>
        <fullName evidence="6 7">Large ribosomal subunit protein uL22</fullName>
    </recommendedName>
</protein>
<comment type="caution">
    <text evidence="12">The sequence shown here is derived from an EMBL/GenBank/DDBJ whole genome shotgun (WGS) entry which is preliminary data.</text>
</comment>
<dbReference type="AlphaFoldDB" id="A0A2H0VHF7"/>
<dbReference type="GO" id="GO:0003735">
    <property type="term" value="F:structural constituent of ribosome"/>
    <property type="evidence" value="ECO:0007669"/>
    <property type="project" value="InterPro"/>
</dbReference>
<dbReference type="PANTHER" id="PTHR13501:SF8">
    <property type="entry name" value="LARGE RIBOSOMAL SUBUNIT PROTEIN UL22M"/>
    <property type="match status" value="1"/>
</dbReference>
<evidence type="ECO:0000256" key="9">
    <source>
        <dbReference type="RuleBase" id="RU004006"/>
    </source>
</evidence>
<dbReference type="SUPFAM" id="SSF54843">
    <property type="entry name" value="Ribosomal protein L22"/>
    <property type="match status" value="1"/>
</dbReference>
<dbReference type="NCBIfam" id="TIGR01044">
    <property type="entry name" value="rplV_bact"/>
    <property type="match status" value="1"/>
</dbReference>
<comment type="function">
    <text evidence="7">The globular domain of the protein is located near the polypeptide exit tunnel on the outside of the subunit, while an extended beta-hairpin is found that lines the wall of the exit tunnel in the center of the 70S ribosome.</text>
</comment>
<evidence type="ECO:0000256" key="2">
    <source>
        <dbReference type="ARBA" id="ARBA00022730"/>
    </source>
</evidence>
<sequence length="172" mass="19598">MTNQVTKTVTASIKNLNVSPRKVRLVTDLIKGQPIESALAQLQMNSKRASAPISKLVKSAIANARERGFDVNKLIIDNITVDKGRVLKRGRSGGRGRVTLVEKKQSHINLILKEDNETKRPSFTIHEKPKKVKEFKERTSKKEKPKYEQDEDTKKKKKKSGFVNKFFQRKSV</sequence>
<comment type="similarity">
    <text evidence="1 7 8">Belongs to the universal ribosomal protein uL22 family.</text>
</comment>
<evidence type="ECO:0000256" key="11">
    <source>
        <dbReference type="SAM" id="MobiDB-lite"/>
    </source>
</evidence>
<evidence type="ECO:0000256" key="7">
    <source>
        <dbReference type="HAMAP-Rule" id="MF_01331"/>
    </source>
</evidence>
<evidence type="ECO:0000256" key="1">
    <source>
        <dbReference type="ARBA" id="ARBA00009451"/>
    </source>
</evidence>
<comment type="subunit">
    <text evidence="7 9">Part of the 50S ribosomal subunit.</text>
</comment>
<dbReference type="GO" id="GO:0019843">
    <property type="term" value="F:rRNA binding"/>
    <property type="evidence" value="ECO:0007669"/>
    <property type="project" value="UniProtKB-UniRule"/>
</dbReference>
<keyword evidence="2 7" id="KW-0699">rRNA-binding</keyword>
<proteinExistence type="inferred from homology"/>
<dbReference type="Pfam" id="PF00237">
    <property type="entry name" value="Ribosomal_L22"/>
    <property type="match status" value="1"/>
</dbReference>
<feature type="compositionally biased region" description="Basic and acidic residues" evidence="11">
    <location>
        <begin position="132"/>
        <end position="154"/>
    </location>
</feature>
<dbReference type="InterPro" id="IPR047867">
    <property type="entry name" value="Ribosomal_uL22_bac/org-type"/>
</dbReference>
<gene>
    <name evidence="7" type="primary">rplV</name>
    <name evidence="12" type="ORF">COT89_02605</name>
</gene>
<dbReference type="EMBL" id="PFAH01000009">
    <property type="protein sequence ID" value="PIR97779.1"/>
    <property type="molecule type" value="Genomic_DNA"/>
</dbReference>
<dbReference type="HAMAP" id="MF_01331_B">
    <property type="entry name" value="Ribosomal_uL22_B"/>
    <property type="match status" value="1"/>
</dbReference>
<keyword evidence="3 7" id="KW-0694">RNA-binding</keyword>